<comment type="caution">
    <text evidence="2">The sequence shown here is derived from an EMBL/GenBank/DDBJ whole genome shotgun (WGS) entry which is preliminary data.</text>
</comment>
<dbReference type="EMBL" id="JAWRVI010000012">
    <property type="protein sequence ID" value="KAK4091274.1"/>
    <property type="molecule type" value="Genomic_DNA"/>
</dbReference>
<evidence type="ECO:0000256" key="1">
    <source>
        <dbReference type="SAM" id="MobiDB-lite"/>
    </source>
</evidence>
<reference evidence="2 3" key="1">
    <citation type="journal article" date="2024" name="Microbiol. Resour. Announc.">
        <title>Genome annotations for the ascomycete fungi Trichoderma harzianum, Trichoderma aggressivum, and Purpureocillium lilacinum.</title>
        <authorList>
            <person name="Beijen E.P.W."/>
            <person name="Ohm R.A."/>
        </authorList>
    </citation>
    <scope>NUCLEOTIDE SEQUENCE [LARGE SCALE GENOMIC DNA]</scope>
    <source>
        <strain evidence="2 3">CBS 150709</strain>
    </source>
</reference>
<feature type="region of interest" description="Disordered" evidence="1">
    <location>
        <begin position="637"/>
        <end position="680"/>
    </location>
</feature>
<feature type="region of interest" description="Disordered" evidence="1">
    <location>
        <begin position="352"/>
        <end position="408"/>
    </location>
</feature>
<evidence type="ECO:0000313" key="3">
    <source>
        <dbReference type="Proteomes" id="UP001287286"/>
    </source>
</evidence>
<feature type="region of interest" description="Disordered" evidence="1">
    <location>
        <begin position="570"/>
        <end position="601"/>
    </location>
</feature>
<feature type="compositionally biased region" description="Low complexity" evidence="1">
    <location>
        <begin position="637"/>
        <end position="654"/>
    </location>
</feature>
<organism evidence="2 3">
    <name type="scientific">Purpureocillium lilacinum</name>
    <name type="common">Paecilomyces lilacinus</name>
    <dbReference type="NCBI Taxonomy" id="33203"/>
    <lineage>
        <taxon>Eukaryota</taxon>
        <taxon>Fungi</taxon>
        <taxon>Dikarya</taxon>
        <taxon>Ascomycota</taxon>
        <taxon>Pezizomycotina</taxon>
        <taxon>Sordariomycetes</taxon>
        <taxon>Hypocreomycetidae</taxon>
        <taxon>Hypocreales</taxon>
        <taxon>Ophiocordycipitaceae</taxon>
        <taxon>Purpureocillium</taxon>
    </lineage>
</organism>
<feature type="region of interest" description="Disordered" evidence="1">
    <location>
        <begin position="93"/>
        <end position="247"/>
    </location>
</feature>
<accession>A0ABR0C4J0</accession>
<feature type="compositionally biased region" description="Polar residues" evidence="1">
    <location>
        <begin position="711"/>
        <end position="720"/>
    </location>
</feature>
<feature type="compositionally biased region" description="Low complexity" evidence="1">
    <location>
        <begin position="578"/>
        <end position="588"/>
    </location>
</feature>
<evidence type="ECO:0000313" key="2">
    <source>
        <dbReference type="EMBL" id="KAK4091274.1"/>
    </source>
</evidence>
<feature type="compositionally biased region" description="Basic and acidic residues" evidence="1">
    <location>
        <begin position="388"/>
        <end position="402"/>
    </location>
</feature>
<feature type="region of interest" description="Disordered" evidence="1">
    <location>
        <begin position="702"/>
        <end position="733"/>
    </location>
</feature>
<protein>
    <submittedName>
        <fullName evidence="2">Uncharacterized protein</fullName>
    </submittedName>
</protein>
<gene>
    <name evidence="2" type="ORF">Purlil1_4288</name>
</gene>
<feature type="compositionally biased region" description="Low complexity" evidence="1">
    <location>
        <begin position="184"/>
        <end position="222"/>
    </location>
</feature>
<feature type="compositionally biased region" description="Basic and acidic residues" evidence="1">
    <location>
        <begin position="655"/>
        <end position="666"/>
    </location>
</feature>
<sequence>MERGAKQQRGALCDVSCGPQRTAVSNWGRRGLGGKGTWKIWAVSMSGTTSGEAQIEQQSGRAKGGGDLMFHLCFDGFHSARRRFLVSGIADGRDDDGGGGGGGPRTGSFDGLSASSAPGATTTNGWKAERRARRPWRRPGGMEEKRWAGPARRHAEQGLSFPRGIHGTDPRMAGRKTGKAGDGPPAQAARPPSRQPLEARGGQPRRPPAAADPAPSSSAPQSEADDKKARQRWKWAAPVGDEGQTERQSNDLFGEEGFSQCGQGWAGVTEKNDRCAAMTDSLHFGEYEEAQPAREARSNLLVLLHRGAVGSPAHALDSVLLHAAPPDAGESKSPRRDDDVVFRTMGRSEAAAAAVPGRPWAKARPDARDAVNGHRPTLLDGTGVLTAAKREPPRGREARQDPPRPASLGRWRETWSQMAAIPATVGDVASLALRGAAGCLDRLPVLYCTMMEDWRWISRRRATFQLAPCHPSQFQGASIQSRRCARAAASRGPRQLGGDARGEGRWHSTVTQFGGTVDQWLAPRYAAITRMNGHAWMLHEVDGMGCWQLPALRELSVCQPRSSAVAQQARTVQRRRQQQQQQKQQQKQQPHHSKPRGSLLFHLPPPPLPRLFFTTSAGRRLTTHSSFFSLALVSPPSTLTASAAPRPSASSSSPPRRDPCQRDGLRARPAPPLPSTRRLSLVHPYGDHSCVLVVLVGPPAPSRGPLLVRPSPTSRSQSQKAPGPRPPQGSPAALHSGPLVRLVLSLVRLAVWLAGNLGLTRIARRHPPTPSISPKKISLTWSVARLGATDPGDKKGPSSTLTPELPSCGLVPLEQLAFAARVDLDTVF</sequence>
<name>A0ABR0C4J0_PURLI</name>
<feature type="compositionally biased region" description="Polar residues" evidence="1">
    <location>
        <begin position="113"/>
        <end position="125"/>
    </location>
</feature>
<feature type="compositionally biased region" description="Basic and acidic residues" evidence="1">
    <location>
        <begin position="363"/>
        <end position="372"/>
    </location>
</feature>
<proteinExistence type="predicted"/>
<dbReference type="Proteomes" id="UP001287286">
    <property type="component" value="Unassembled WGS sequence"/>
</dbReference>
<keyword evidence="3" id="KW-1185">Reference proteome</keyword>